<evidence type="ECO:0000313" key="3">
    <source>
        <dbReference type="Proteomes" id="UP000053268"/>
    </source>
</evidence>
<feature type="compositionally biased region" description="Basic and acidic residues" evidence="1">
    <location>
        <begin position="39"/>
        <end position="56"/>
    </location>
</feature>
<keyword evidence="3" id="KW-1185">Reference proteome</keyword>
<organism evidence="2 3">
    <name type="scientific">Papilio xuthus</name>
    <name type="common">Asian swallowtail butterfly</name>
    <dbReference type="NCBI Taxonomy" id="66420"/>
    <lineage>
        <taxon>Eukaryota</taxon>
        <taxon>Metazoa</taxon>
        <taxon>Ecdysozoa</taxon>
        <taxon>Arthropoda</taxon>
        <taxon>Hexapoda</taxon>
        <taxon>Insecta</taxon>
        <taxon>Pterygota</taxon>
        <taxon>Neoptera</taxon>
        <taxon>Endopterygota</taxon>
        <taxon>Lepidoptera</taxon>
        <taxon>Glossata</taxon>
        <taxon>Ditrysia</taxon>
        <taxon>Papilionoidea</taxon>
        <taxon>Papilionidae</taxon>
        <taxon>Papilioninae</taxon>
        <taxon>Papilio</taxon>
    </lineage>
</organism>
<reference evidence="2 3" key="1">
    <citation type="journal article" date="2015" name="Nat. Commun.">
        <title>Outbred genome sequencing and CRISPR/Cas9 gene editing in butterflies.</title>
        <authorList>
            <person name="Li X."/>
            <person name="Fan D."/>
            <person name="Zhang W."/>
            <person name="Liu G."/>
            <person name="Zhang L."/>
            <person name="Zhao L."/>
            <person name="Fang X."/>
            <person name="Chen L."/>
            <person name="Dong Y."/>
            <person name="Chen Y."/>
            <person name="Ding Y."/>
            <person name="Zhao R."/>
            <person name="Feng M."/>
            <person name="Zhu Y."/>
            <person name="Feng Y."/>
            <person name="Jiang X."/>
            <person name="Zhu D."/>
            <person name="Xiang H."/>
            <person name="Feng X."/>
            <person name="Li S."/>
            <person name="Wang J."/>
            <person name="Zhang G."/>
            <person name="Kronforst M.R."/>
            <person name="Wang W."/>
        </authorList>
    </citation>
    <scope>NUCLEOTIDE SEQUENCE [LARGE SCALE GENOMIC DNA]</scope>
    <source>
        <strain evidence="2">Ya'a_city_454_Px</strain>
        <tissue evidence="2">Whole body</tissue>
    </source>
</reference>
<feature type="region of interest" description="Disordered" evidence="1">
    <location>
        <begin position="1"/>
        <end position="56"/>
    </location>
</feature>
<dbReference type="Proteomes" id="UP000053268">
    <property type="component" value="Unassembled WGS sequence"/>
</dbReference>
<sequence>MSRHEDLPIMDDGEASGVGNSARALAGEIYAEDSPSEDAGAHNDKTKDFENKHWNE</sequence>
<dbReference type="AlphaFoldDB" id="A0A0N0PA94"/>
<name>A0A0N0PA94_PAPXU</name>
<proteinExistence type="predicted"/>
<gene>
    <name evidence="2" type="ORF">RR46_01295</name>
</gene>
<evidence type="ECO:0000256" key="1">
    <source>
        <dbReference type="SAM" id="MobiDB-lite"/>
    </source>
</evidence>
<evidence type="ECO:0000313" key="2">
    <source>
        <dbReference type="EMBL" id="KPJ05350.1"/>
    </source>
</evidence>
<accession>A0A0N0PA94</accession>
<dbReference type="EMBL" id="KQ458725">
    <property type="protein sequence ID" value="KPJ05350.1"/>
    <property type="molecule type" value="Genomic_DNA"/>
</dbReference>
<protein>
    <submittedName>
        <fullName evidence="2">Uncharacterized protein</fullName>
    </submittedName>
</protein>